<feature type="signal peptide" evidence="12">
    <location>
        <begin position="1"/>
        <end position="22"/>
    </location>
</feature>
<dbReference type="Pfam" id="PF03489">
    <property type="entry name" value="SapB_2"/>
    <property type="match status" value="2"/>
</dbReference>
<evidence type="ECO:0000256" key="8">
    <source>
        <dbReference type="ARBA" id="ARBA00023180"/>
    </source>
</evidence>
<dbReference type="InterPro" id="IPR011001">
    <property type="entry name" value="Saposin-like"/>
</dbReference>
<keyword evidence="5" id="KW-0064">Aspartyl protease</keyword>
<evidence type="ECO:0000256" key="3">
    <source>
        <dbReference type="ARBA" id="ARBA00022729"/>
    </source>
</evidence>
<keyword evidence="4" id="KW-0677">Repeat</keyword>
<dbReference type="SMART" id="SM00741">
    <property type="entry name" value="SapB"/>
    <property type="match status" value="2"/>
</dbReference>
<dbReference type="Pfam" id="PF05184">
    <property type="entry name" value="SapB_1"/>
    <property type="match status" value="2"/>
</dbReference>
<dbReference type="PANTHER" id="PTHR11480">
    <property type="entry name" value="SAPOSIN-RELATED"/>
    <property type="match status" value="1"/>
</dbReference>
<evidence type="ECO:0000313" key="14">
    <source>
        <dbReference type="EMBL" id="ONK62453.1"/>
    </source>
</evidence>
<sequence>MSLRRGCLFLFVMVVICVRANARNPVTLDIIATSVDDQVPNENENSEAVERNGQLCTLCQDYTTQVVEYFSKNETQYEIISTLHQACSLLHVFKHQCVSLADHYAPMFFSEIATIQPELFCKKLNLCKEMASLHLQKNDDVCNVCHHVVREVLTKLQDPDTQLEIIETLLKGCNKMENFARECKQLVFEYGPIVLANAEKFFETTDICAAIHVCKANGKSASLGELLLSYA</sequence>
<organism evidence="14 15">
    <name type="scientific">Asparagus officinalis</name>
    <name type="common">Garden asparagus</name>
    <dbReference type="NCBI Taxonomy" id="4686"/>
    <lineage>
        <taxon>Eukaryota</taxon>
        <taxon>Viridiplantae</taxon>
        <taxon>Streptophyta</taxon>
        <taxon>Embryophyta</taxon>
        <taxon>Tracheophyta</taxon>
        <taxon>Spermatophyta</taxon>
        <taxon>Magnoliopsida</taxon>
        <taxon>Liliopsida</taxon>
        <taxon>Asparagales</taxon>
        <taxon>Asparagaceae</taxon>
        <taxon>Asparagoideae</taxon>
        <taxon>Asparagus</taxon>
    </lineage>
</organism>
<dbReference type="InterPro" id="IPR051428">
    <property type="entry name" value="Sphingo_Act-Surfact_Prot"/>
</dbReference>
<dbReference type="InterPro" id="IPR008139">
    <property type="entry name" value="SaposinB_dom"/>
</dbReference>
<dbReference type="AlphaFoldDB" id="A0A5P1E9N6"/>
<dbReference type="GO" id="GO:0005576">
    <property type="term" value="C:extracellular region"/>
    <property type="evidence" value="ECO:0007669"/>
    <property type="project" value="UniProtKB-SubCell"/>
</dbReference>
<dbReference type="Proteomes" id="UP000243459">
    <property type="component" value="Chromosome 7"/>
</dbReference>
<dbReference type="GO" id="GO:0006629">
    <property type="term" value="P:lipid metabolic process"/>
    <property type="evidence" value="ECO:0007669"/>
    <property type="project" value="InterPro"/>
</dbReference>
<dbReference type="InterPro" id="IPR007856">
    <property type="entry name" value="SapB_1"/>
</dbReference>
<dbReference type="PROSITE" id="PS50015">
    <property type="entry name" value="SAP_B"/>
    <property type="match status" value="2"/>
</dbReference>
<dbReference type="FunFam" id="1.10.225.10:FF:000008">
    <property type="entry name" value="Pulmonary surfactant-associated protein B"/>
    <property type="match status" value="1"/>
</dbReference>
<comment type="subcellular location">
    <subcellularLocation>
        <location evidence="1">Secreted</location>
        <location evidence="1">Extracellular space</location>
    </subcellularLocation>
</comment>
<protein>
    <recommendedName>
        <fullName evidence="10">Pulmonary surfactant-associated protein B</fullName>
    </recommendedName>
    <alternativeName>
        <fullName evidence="11">Pulmonary surfactant-associated proteolipid SPL(Phe)</fullName>
    </alternativeName>
</protein>
<keyword evidence="7" id="KW-1015">Disulfide bond</keyword>
<comment type="function">
    <text evidence="9">Pulmonary surfactant-associated proteins promote alveolar stability by lowering the surface tension at the air-liquid interface in the peripheral air spaces. SP-B increases the collapse pressure of palmitic acid to nearly 70 millinewtons per meter.</text>
</comment>
<keyword evidence="15" id="KW-1185">Reference proteome</keyword>
<keyword evidence="3 12" id="KW-0732">Signal</keyword>
<feature type="domain" description="Saposin B-type" evidence="13">
    <location>
        <begin position="138"/>
        <end position="218"/>
    </location>
</feature>
<keyword evidence="5" id="KW-0645">Protease</keyword>
<keyword evidence="2" id="KW-0964">Secreted</keyword>
<evidence type="ECO:0000313" key="15">
    <source>
        <dbReference type="Proteomes" id="UP000243459"/>
    </source>
</evidence>
<keyword evidence="6" id="KW-0865">Zymogen</keyword>
<evidence type="ECO:0000256" key="7">
    <source>
        <dbReference type="ARBA" id="ARBA00023157"/>
    </source>
</evidence>
<evidence type="ECO:0000256" key="12">
    <source>
        <dbReference type="SAM" id="SignalP"/>
    </source>
</evidence>
<evidence type="ECO:0000256" key="9">
    <source>
        <dbReference type="ARBA" id="ARBA00037221"/>
    </source>
</evidence>
<dbReference type="InterPro" id="IPR008138">
    <property type="entry name" value="SapB_2"/>
</dbReference>
<evidence type="ECO:0000256" key="10">
    <source>
        <dbReference type="ARBA" id="ARBA00041094"/>
    </source>
</evidence>
<gene>
    <name evidence="14" type="ORF">A4U43_C07F4010</name>
</gene>
<feature type="chain" id="PRO_5024374260" description="Pulmonary surfactant-associated protein B" evidence="12">
    <location>
        <begin position="23"/>
        <end position="231"/>
    </location>
</feature>
<evidence type="ECO:0000256" key="1">
    <source>
        <dbReference type="ARBA" id="ARBA00004239"/>
    </source>
</evidence>
<keyword evidence="5" id="KW-0378">Hydrolase</keyword>
<dbReference type="GO" id="GO:0004190">
    <property type="term" value="F:aspartic-type endopeptidase activity"/>
    <property type="evidence" value="ECO:0007669"/>
    <property type="project" value="UniProtKB-KW"/>
</dbReference>
<dbReference type="PANTHER" id="PTHR11480:SF3">
    <property type="entry name" value="BCDNA.GH08312"/>
    <property type="match status" value="1"/>
</dbReference>
<evidence type="ECO:0000259" key="13">
    <source>
        <dbReference type="PROSITE" id="PS50015"/>
    </source>
</evidence>
<evidence type="ECO:0000256" key="2">
    <source>
        <dbReference type="ARBA" id="ARBA00022525"/>
    </source>
</evidence>
<dbReference type="EMBL" id="CM007387">
    <property type="protein sequence ID" value="ONK62453.1"/>
    <property type="molecule type" value="Genomic_DNA"/>
</dbReference>
<proteinExistence type="predicted"/>
<dbReference type="Gramene" id="ONK62453">
    <property type="protein sequence ID" value="ONK62453"/>
    <property type="gene ID" value="A4U43_C07F4010"/>
</dbReference>
<feature type="domain" description="Saposin B-type" evidence="13">
    <location>
        <begin position="52"/>
        <end position="131"/>
    </location>
</feature>
<evidence type="ECO:0000256" key="6">
    <source>
        <dbReference type="ARBA" id="ARBA00023145"/>
    </source>
</evidence>
<dbReference type="SUPFAM" id="SSF47862">
    <property type="entry name" value="Saposin"/>
    <property type="match status" value="2"/>
</dbReference>
<accession>A0A5P1E9N6</accession>
<reference evidence="15" key="1">
    <citation type="journal article" date="2017" name="Nat. Commun.">
        <title>The asparagus genome sheds light on the origin and evolution of a young Y chromosome.</title>
        <authorList>
            <person name="Harkess A."/>
            <person name="Zhou J."/>
            <person name="Xu C."/>
            <person name="Bowers J.E."/>
            <person name="Van der Hulst R."/>
            <person name="Ayyampalayam S."/>
            <person name="Mercati F."/>
            <person name="Riccardi P."/>
            <person name="McKain M.R."/>
            <person name="Kakrana A."/>
            <person name="Tang H."/>
            <person name="Ray J."/>
            <person name="Groenendijk J."/>
            <person name="Arikit S."/>
            <person name="Mathioni S.M."/>
            <person name="Nakano M."/>
            <person name="Shan H."/>
            <person name="Telgmann-Rauber A."/>
            <person name="Kanno A."/>
            <person name="Yue Z."/>
            <person name="Chen H."/>
            <person name="Li W."/>
            <person name="Chen Y."/>
            <person name="Xu X."/>
            <person name="Zhang Y."/>
            <person name="Luo S."/>
            <person name="Chen H."/>
            <person name="Gao J."/>
            <person name="Mao Z."/>
            <person name="Pires J.C."/>
            <person name="Luo M."/>
            <person name="Kudrna D."/>
            <person name="Wing R.A."/>
            <person name="Meyers B.C."/>
            <person name="Yi K."/>
            <person name="Kong H."/>
            <person name="Lavrijsen P."/>
            <person name="Sunseri F."/>
            <person name="Falavigna A."/>
            <person name="Ye Y."/>
            <person name="Leebens-Mack J.H."/>
            <person name="Chen G."/>
        </authorList>
    </citation>
    <scope>NUCLEOTIDE SEQUENCE [LARGE SCALE GENOMIC DNA]</scope>
    <source>
        <strain evidence="15">cv. DH0086</strain>
    </source>
</reference>
<evidence type="ECO:0000256" key="5">
    <source>
        <dbReference type="ARBA" id="ARBA00022750"/>
    </source>
</evidence>
<name>A0A5P1E9N6_ASPOF</name>
<dbReference type="OrthoDB" id="69496at2759"/>
<evidence type="ECO:0000256" key="4">
    <source>
        <dbReference type="ARBA" id="ARBA00022737"/>
    </source>
</evidence>
<dbReference type="OMA" id="GMCHRAI"/>
<dbReference type="Gene3D" id="1.10.225.10">
    <property type="entry name" value="Saposin-like"/>
    <property type="match status" value="2"/>
</dbReference>
<keyword evidence="8" id="KW-0325">Glycoprotein</keyword>
<evidence type="ECO:0000256" key="11">
    <source>
        <dbReference type="ARBA" id="ARBA00041785"/>
    </source>
</evidence>